<comment type="caution">
    <text evidence="2">The sequence shown here is derived from an EMBL/GenBank/DDBJ whole genome shotgun (WGS) entry which is preliminary data.</text>
</comment>
<dbReference type="Proteomes" id="UP001150062">
    <property type="component" value="Unassembled WGS sequence"/>
</dbReference>
<reference evidence="2" key="1">
    <citation type="submission" date="2022-08" db="EMBL/GenBank/DDBJ databases">
        <title>Novel sulfate-reducing endosymbionts in the free-living metamonad Anaeramoeba.</title>
        <authorList>
            <person name="Jerlstrom-Hultqvist J."/>
            <person name="Cepicka I."/>
            <person name="Gallot-Lavallee L."/>
            <person name="Salas-Leiva D."/>
            <person name="Curtis B.A."/>
            <person name="Zahonova K."/>
            <person name="Pipaliya S."/>
            <person name="Dacks J."/>
            <person name="Roger A.J."/>
        </authorList>
    </citation>
    <scope>NUCLEOTIDE SEQUENCE</scope>
    <source>
        <strain evidence="2">Schooner1</strain>
    </source>
</reference>
<dbReference type="SUPFAM" id="SSF56281">
    <property type="entry name" value="Metallo-hydrolase/oxidoreductase"/>
    <property type="match status" value="1"/>
</dbReference>
<feature type="domain" description="Metallo-beta-lactamase" evidence="1">
    <location>
        <begin position="64"/>
        <end position="135"/>
    </location>
</feature>
<keyword evidence="2" id="KW-0378">Hydrolase</keyword>
<dbReference type="CDD" id="cd16279">
    <property type="entry name" value="metallo-hydrolase-like_MBL-fold"/>
    <property type="match status" value="1"/>
</dbReference>
<dbReference type="Pfam" id="PF12706">
    <property type="entry name" value="Lactamase_B_2"/>
    <property type="match status" value="1"/>
</dbReference>
<dbReference type="Gene3D" id="3.60.15.10">
    <property type="entry name" value="Ribonuclease Z/Hydroxyacylglutathione hydrolase-like"/>
    <property type="match status" value="2"/>
</dbReference>
<dbReference type="InterPro" id="IPR036866">
    <property type="entry name" value="RibonucZ/Hydroxyglut_hydro"/>
</dbReference>
<gene>
    <name evidence="2" type="ORF">M0813_13046</name>
</gene>
<evidence type="ECO:0000259" key="1">
    <source>
        <dbReference type="Pfam" id="PF12706"/>
    </source>
</evidence>
<keyword evidence="3" id="KW-1185">Reference proteome</keyword>
<evidence type="ECO:0000313" key="2">
    <source>
        <dbReference type="EMBL" id="KAJ6253633.1"/>
    </source>
</evidence>
<dbReference type="PANTHER" id="PTHR42663:SF6">
    <property type="entry name" value="HYDROLASE C777.06C-RELATED"/>
    <property type="match status" value="1"/>
</dbReference>
<protein>
    <submittedName>
        <fullName evidence="2">Hydrolase</fullName>
    </submittedName>
</protein>
<dbReference type="GO" id="GO:0016787">
    <property type="term" value="F:hydrolase activity"/>
    <property type="evidence" value="ECO:0007669"/>
    <property type="project" value="UniProtKB-KW"/>
</dbReference>
<dbReference type="EMBL" id="JAOAOG010000028">
    <property type="protein sequence ID" value="KAJ6253633.1"/>
    <property type="molecule type" value="Genomic_DNA"/>
</dbReference>
<name>A0ABQ8ZA26_9EUKA</name>
<proteinExistence type="predicted"/>
<sequence length="243" mass="27695">MEIKNLKATVLGTGPSWGCPVLGCDCKVCKGDNPKNKRLRSSVCVSWETIKPIENDNPEKYDRSLIIDAGPDFREQSLRSSISSVNAVFLTHEHSDHIEGIDDLRSFSIHQGSIPLYGSKKCIDLIKNKFSYCWRKQIYGGGLPQLIVPFSFSSFFDAHFIPEESIKLLKKANLKTFFLDCSERRVTSKHFHPESAIEMAKIVGAKKTYLTHISHQFDYDEFLEELPENIEPAYDELTFEINI</sequence>
<organism evidence="2 3">
    <name type="scientific">Anaeramoeba flamelloides</name>
    <dbReference type="NCBI Taxonomy" id="1746091"/>
    <lineage>
        <taxon>Eukaryota</taxon>
        <taxon>Metamonada</taxon>
        <taxon>Anaeramoebidae</taxon>
        <taxon>Anaeramoeba</taxon>
    </lineage>
</organism>
<dbReference type="InterPro" id="IPR001279">
    <property type="entry name" value="Metallo-B-lactamas"/>
</dbReference>
<accession>A0ABQ8ZA26</accession>
<evidence type="ECO:0000313" key="3">
    <source>
        <dbReference type="Proteomes" id="UP001150062"/>
    </source>
</evidence>
<dbReference type="PANTHER" id="PTHR42663">
    <property type="entry name" value="HYDROLASE C777.06C-RELATED-RELATED"/>
    <property type="match status" value="1"/>
</dbReference>